<organism evidence="1 2">
    <name type="scientific">Sulfobacillus thermosulfidooxidans (strain DSM 9293 / VKM B-1269 / AT-1)</name>
    <dbReference type="NCBI Taxonomy" id="929705"/>
    <lineage>
        <taxon>Bacteria</taxon>
        <taxon>Bacillati</taxon>
        <taxon>Bacillota</taxon>
        <taxon>Clostridia</taxon>
        <taxon>Eubacteriales</taxon>
        <taxon>Clostridiales Family XVII. Incertae Sedis</taxon>
        <taxon>Sulfobacillus</taxon>
    </lineage>
</organism>
<proteinExistence type="predicted"/>
<reference evidence="2" key="1">
    <citation type="submission" date="2017-04" db="EMBL/GenBank/DDBJ databases">
        <authorList>
            <person name="Varghese N."/>
            <person name="Submissions S."/>
        </authorList>
    </citation>
    <scope>NUCLEOTIDE SEQUENCE [LARGE SCALE GENOMIC DNA]</scope>
    <source>
        <strain evidence="2">DSM 9293</strain>
    </source>
</reference>
<gene>
    <name evidence="1" type="ORF">SAMN00768000_2872</name>
</gene>
<dbReference type="AlphaFoldDB" id="A0A1W1WK55"/>
<sequence>MSESRLQIAADSLGRCHFCGLVRPESGMVRHLQACASRRRHFHLPSTPATAASFHLIVTPCGSPRIWQHVEVPAHQSIAAFSDWLIRQWQLLPGGRLHIDKEQVHEQDIIEKLFVPGLIVRYESPSFCLDMQIISWYDGHSESEHTFLLMAQSLESPNKPTV</sequence>
<evidence type="ECO:0000313" key="2">
    <source>
        <dbReference type="Proteomes" id="UP000192660"/>
    </source>
</evidence>
<dbReference type="RefSeq" id="WP_020373094.1">
    <property type="nucleotide sequence ID" value="NZ_FWWY01000001.1"/>
</dbReference>
<evidence type="ECO:0000313" key="1">
    <source>
        <dbReference type="EMBL" id="SMC06539.1"/>
    </source>
</evidence>
<accession>A0A1W1WK55</accession>
<protein>
    <submittedName>
        <fullName evidence="1">Uncharacterized protein</fullName>
    </submittedName>
</protein>
<dbReference type="EMBL" id="FWWY01000001">
    <property type="protein sequence ID" value="SMC06539.1"/>
    <property type="molecule type" value="Genomic_DNA"/>
</dbReference>
<keyword evidence="2" id="KW-1185">Reference proteome</keyword>
<name>A0A1W1WK55_SULTA</name>
<dbReference type="Proteomes" id="UP000192660">
    <property type="component" value="Unassembled WGS sequence"/>
</dbReference>
<dbReference type="OrthoDB" id="2083620at2"/>